<evidence type="ECO:0000313" key="1">
    <source>
        <dbReference type="EMBL" id="MBG0564373.1"/>
    </source>
</evidence>
<protein>
    <submittedName>
        <fullName evidence="1">Uncharacterized protein</fullName>
    </submittedName>
</protein>
<keyword evidence="2" id="KW-1185">Reference proteome</keyword>
<sequence length="133" mass="14378">MTSFDDLAGYIRDFQAGGYPVAAVVESRCGKCDGRAFRVDIDEEENTRRVCVACGGTAFIGDSADHWDEDGHDSCACPCGGEEFAAAVGYAFFSDGEVRWMSVGLRCLADNTLGVYADVKIDYSPSRHLLEQA</sequence>
<comment type="caution">
    <text evidence="1">The sequence shown here is derived from an EMBL/GenBank/DDBJ whole genome shotgun (WGS) entry which is preliminary data.</text>
</comment>
<organism evidence="1 2">
    <name type="scientific">Actinoplanes aureus</name>
    <dbReference type="NCBI Taxonomy" id="2792083"/>
    <lineage>
        <taxon>Bacteria</taxon>
        <taxon>Bacillati</taxon>
        <taxon>Actinomycetota</taxon>
        <taxon>Actinomycetes</taxon>
        <taxon>Micromonosporales</taxon>
        <taxon>Micromonosporaceae</taxon>
        <taxon>Actinoplanes</taxon>
    </lineage>
</organism>
<dbReference type="Proteomes" id="UP000598146">
    <property type="component" value="Unassembled WGS sequence"/>
</dbReference>
<evidence type="ECO:0000313" key="2">
    <source>
        <dbReference type="Proteomes" id="UP000598146"/>
    </source>
</evidence>
<reference evidence="1" key="1">
    <citation type="submission" date="2020-11" db="EMBL/GenBank/DDBJ databases">
        <title>Isolation and identification of active actinomycetes.</title>
        <authorList>
            <person name="Sun X."/>
        </authorList>
    </citation>
    <scope>NUCLEOTIDE SEQUENCE</scope>
    <source>
        <strain evidence="1">NEAU-A11</strain>
    </source>
</reference>
<dbReference type="EMBL" id="JADQTO010000011">
    <property type="protein sequence ID" value="MBG0564373.1"/>
    <property type="molecule type" value="Genomic_DNA"/>
</dbReference>
<proteinExistence type="predicted"/>
<gene>
    <name evidence="1" type="ORF">I4J89_23265</name>
</gene>
<name>A0A931FYA9_9ACTN</name>
<accession>A0A931FYA9</accession>
<dbReference type="RefSeq" id="WP_196416163.1">
    <property type="nucleotide sequence ID" value="NZ_JADQTO010000011.1"/>
</dbReference>
<dbReference type="AlphaFoldDB" id="A0A931FYA9"/>